<evidence type="ECO:0000313" key="2">
    <source>
        <dbReference type="Proteomes" id="UP000000449"/>
    </source>
</evidence>
<dbReference type="GO" id="GO:0003677">
    <property type="term" value="F:DNA binding"/>
    <property type="evidence" value="ECO:0007669"/>
    <property type="project" value="UniProtKB-KW"/>
</dbReference>
<organism evidence="1 2">
    <name type="scientific">Streptococcus uberis (strain ATCC BAA-854 / 0140J)</name>
    <dbReference type="NCBI Taxonomy" id="218495"/>
    <lineage>
        <taxon>Bacteria</taxon>
        <taxon>Bacillati</taxon>
        <taxon>Bacillota</taxon>
        <taxon>Bacilli</taxon>
        <taxon>Lactobacillales</taxon>
        <taxon>Streptococcaceae</taxon>
        <taxon>Streptococcus</taxon>
    </lineage>
</organism>
<keyword evidence="2" id="KW-1185">Reference proteome</keyword>
<dbReference type="EMBL" id="AM946015">
    <property type="protein sequence ID" value="CAR43881.1"/>
    <property type="molecule type" value="Genomic_DNA"/>
</dbReference>
<accession>B9DWB8</accession>
<sequence length="112" mass="12761">MRETNMPTNTKRILSLIPVGKERTITGQELATITKQSLRTIQAIIRRLIIDYNICICGSRDSQGGYYIPADDTERLEGVRALYSQQQEEEKRITSLMTSNLKEHEQYLKGGA</sequence>
<protein>
    <submittedName>
        <fullName evidence="1">DNA-binding phage protein</fullName>
    </submittedName>
</protein>
<gene>
    <name evidence="1" type="ordered locus">SUB1832</name>
</gene>
<evidence type="ECO:0000313" key="1">
    <source>
        <dbReference type="EMBL" id="CAR43881.1"/>
    </source>
</evidence>
<dbReference type="eggNOG" id="ENOG5033IDI">
    <property type="taxonomic scope" value="Bacteria"/>
</dbReference>
<dbReference type="Proteomes" id="UP000000449">
    <property type="component" value="Chromosome"/>
</dbReference>
<reference evidence="2" key="1">
    <citation type="journal article" date="2009" name="BMC Genomics">
        <title>Evidence for niche adaptation in the genome of the bovine pathogen Streptococcus uberis.</title>
        <authorList>
            <person name="Ward P.N."/>
            <person name="Holden M.T.G."/>
            <person name="Leigh J.A."/>
            <person name="Lennard N."/>
            <person name="Bignell A."/>
            <person name="Barron A."/>
            <person name="Clark L."/>
            <person name="Quail M.A."/>
            <person name="Woodward J."/>
            <person name="Barrell B.G."/>
            <person name="Egan S.A."/>
            <person name="Field T.R."/>
            <person name="Maskell D."/>
            <person name="Kehoe M."/>
            <person name="Dowson C.G."/>
            <person name="Chanter N."/>
            <person name="Whatmore A.M."/>
            <person name="Bentley S.D."/>
            <person name="Parkhill J."/>
        </authorList>
    </citation>
    <scope>NUCLEOTIDE SEQUENCE [LARGE SCALE GENOMIC DNA]</scope>
    <source>
        <strain evidence="2">ATCC BAA-854 / 0140J</strain>
    </source>
</reference>
<dbReference type="STRING" id="218495.SUB1832"/>
<dbReference type="HOGENOM" id="CLU_149386_2_0_9"/>
<proteinExistence type="predicted"/>
<dbReference type="KEGG" id="sub:SUB1832"/>
<keyword evidence="1" id="KW-0238">DNA-binding</keyword>
<name>B9DWB8_STRU0</name>
<dbReference type="AlphaFoldDB" id="B9DWB8"/>
<dbReference type="RefSeq" id="WP_015912117.1">
    <property type="nucleotide sequence ID" value="NC_012004.1"/>
</dbReference>